<sequence>MKSIKTRTTTGKANAIIGSVGKRLVKARKKQYRYPSQFDLTLEFEDIPESPLTHEEQQQFIKATRSYLRNGTLSGFAQLAKKVTEDRLLAAS</sequence>
<protein>
    <submittedName>
        <fullName evidence="1">Uncharacterized protein</fullName>
    </submittedName>
</protein>
<evidence type="ECO:0000313" key="2">
    <source>
        <dbReference type="Proteomes" id="UP000318313"/>
    </source>
</evidence>
<dbReference type="Proteomes" id="UP000318313">
    <property type="component" value="Chromosome"/>
</dbReference>
<organism evidence="1 2">
    <name type="scientific">Gimesia fumaroli</name>
    <dbReference type="NCBI Taxonomy" id="2527976"/>
    <lineage>
        <taxon>Bacteria</taxon>
        <taxon>Pseudomonadati</taxon>
        <taxon>Planctomycetota</taxon>
        <taxon>Planctomycetia</taxon>
        <taxon>Planctomycetales</taxon>
        <taxon>Planctomycetaceae</taxon>
        <taxon>Gimesia</taxon>
    </lineage>
</organism>
<reference evidence="1 2" key="1">
    <citation type="submission" date="2019-03" db="EMBL/GenBank/DDBJ databases">
        <title>Deep-cultivation of Planctomycetes and their phenomic and genomic characterization uncovers novel biology.</title>
        <authorList>
            <person name="Wiegand S."/>
            <person name="Jogler M."/>
            <person name="Boedeker C."/>
            <person name="Pinto D."/>
            <person name="Vollmers J."/>
            <person name="Rivas-Marin E."/>
            <person name="Kohn T."/>
            <person name="Peeters S.H."/>
            <person name="Heuer A."/>
            <person name="Rast P."/>
            <person name="Oberbeckmann S."/>
            <person name="Bunk B."/>
            <person name="Jeske O."/>
            <person name="Meyerdierks A."/>
            <person name="Storesund J.E."/>
            <person name="Kallscheuer N."/>
            <person name="Luecker S."/>
            <person name="Lage O.M."/>
            <person name="Pohl T."/>
            <person name="Merkel B.J."/>
            <person name="Hornburger P."/>
            <person name="Mueller R.-W."/>
            <person name="Bruemmer F."/>
            <person name="Labrenz M."/>
            <person name="Spormann A.M."/>
            <person name="Op den Camp H."/>
            <person name="Overmann J."/>
            <person name="Amann R."/>
            <person name="Jetten M.S.M."/>
            <person name="Mascher T."/>
            <person name="Medema M.H."/>
            <person name="Devos D.P."/>
            <person name="Kaster A.-K."/>
            <person name="Ovreas L."/>
            <person name="Rohde M."/>
            <person name="Galperin M.Y."/>
            <person name="Jogler C."/>
        </authorList>
    </citation>
    <scope>NUCLEOTIDE SEQUENCE [LARGE SCALE GENOMIC DNA]</scope>
    <source>
        <strain evidence="1 2">Enr17</strain>
    </source>
</reference>
<dbReference type="RefSeq" id="WP_145313446.1">
    <property type="nucleotide sequence ID" value="NZ_CP037452.1"/>
</dbReference>
<accession>A0A518IKV2</accession>
<proteinExistence type="predicted"/>
<dbReference type="EMBL" id="CP037452">
    <property type="protein sequence ID" value="QDV53728.1"/>
    <property type="molecule type" value="Genomic_DNA"/>
</dbReference>
<name>A0A518IKV2_9PLAN</name>
<dbReference type="KEGG" id="gfm:Enr17x_58090"/>
<evidence type="ECO:0000313" key="1">
    <source>
        <dbReference type="EMBL" id="QDV53728.1"/>
    </source>
</evidence>
<gene>
    <name evidence="1" type="ORF">Enr17x_58090</name>
</gene>
<keyword evidence="2" id="KW-1185">Reference proteome</keyword>
<dbReference type="AlphaFoldDB" id="A0A518IKV2"/>